<evidence type="ECO:0000256" key="1">
    <source>
        <dbReference type="ARBA" id="ARBA00004141"/>
    </source>
</evidence>
<feature type="transmembrane region" description="Helical" evidence="8">
    <location>
        <begin position="93"/>
        <end position="114"/>
    </location>
</feature>
<comment type="caution">
    <text evidence="10">The sequence shown here is derived from an EMBL/GenBank/DDBJ whole genome shotgun (WGS) entry which is preliminary data.</text>
</comment>
<evidence type="ECO:0000256" key="5">
    <source>
        <dbReference type="ARBA" id="ARBA00022989"/>
    </source>
</evidence>
<sequence>MTIKRDAVSVPDLDRETEAMEEQFSGPTARPEGSPAIRIDIPRPRRGAAARWQDDLNTRALVFDLIAVSFGVGLGYFLRFDRAIDVELLEPRGGLYVLLSVALMEGWVIALGLAGSRRPEVIGSGREEYVRVARGTLAMFGVLAVVCYLAKFDLARSYVAVTLPVGFALVLLGRWLLQRRLHARRRQGECHRRTLLVGSRDAVGDLGRRIERARGAGFEVVGVCVRGGVGSPSPLDRVPVLGTVAEAADVAASVDADAVVVTAHEDATPSALKRLAWDLESTGAKLVVVPGLADVAAPRLVITPVDGVPMVQVTRPGYTGLQHGVKRAFDVVGATAILAVMLVPLVVCAVLVRLTSRGSALFCQQRIGLNGEPFTMYKLRSMRQGSETRLTEALGEEAGVFYKPKNDPRVTPVGRFLRKYSIDEFPQLINVLKGDMSLVGPRPQVADEVRQYDDTWKRRLYVKPGLTGLWQVSGRNDLPVDQSVRLDLYYVENWSLLGDVGILLRTAREVFMPSGAY</sequence>
<feature type="transmembrane region" description="Helical" evidence="8">
    <location>
        <begin position="135"/>
        <end position="152"/>
    </location>
</feature>
<keyword evidence="3 10" id="KW-0808">Transferase</keyword>
<dbReference type="Gene3D" id="3.40.50.720">
    <property type="entry name" value="NAD(P)-binding Rossmann-like Domain"/>
    <property type="match status" value="1"/>
</dbReference>
<dbReference type="EMBL" id="JAFMPK010000048">
    <property type="protein sequence ID" value="MBO0610930.1"/>
    <property type="molecule type" value="Genomic_DNA"/>
</dbReference>
<comment type="similarity">
    <text evidence="2">Belongs to the bacterial sugar transferase family.</text>
</comment>
<dbReference type="NCBIfam" id="TIGR03025">
    <property type="entry name" value="EPS_sugtrans"/>
    <property type="match status" value="1"/>
</dbReference>
<dbReference type="Pfam" id="PF02397">
    <property type="entry name" value="Bac_transf"/>
    <property type="match status" value="1"/>
</dbReference>
<keyword evidence="5 8" id="KW-1133">Transmembrane helix</keyword>
<evidence type="ECO:0000256" key="8">
    <source>
        <dbReference type="SAM" id="Phobius"/>
    </source>
</evidence>
<organism evidence="10 11">
    <name type="scientific">Myceligenerans salitolerans</name>
    <dbReference type="NCBI Taxonomy" id="1230528"/>
    <lineage>
        <taxon>Bacteria</taxon>
        <taxon>Bacillati</taxon>
        <taxon>Actinomycetota</taxon>
        <taxon>Actinomycetes</taxon>
        <taxon>Micrococcales</taxon>
        <taxon>Promicromonosporaceae</taxon>
        <taxon>Myceligenerans</taxon>
    </lineage>
</organism>
<dbReference type="Proteomes" id="UP000664617">
    <property type="component" value="Unassembled WGS sequence"/>
</dbReference>
<feature type="region of interest" description="Disordered" evidence="7">
    <location>
        <begin position="16"/>
        <end position="38"/>
    </location>
</feature>
<dbReference type="GO" id="GO:0016740">
    <property type="term" value="F:transferase activity"/>
    <property type="evidence" value="ECO:0007669"/>
    <property type="project" value="UniProtKB-KW"/>
</dbReference>
<keyword evidence="4 8" id="KW-0812">Transmembrane</keyword>
<dbReference type="InterPro" id="IPR003362">
    <property type="entry name" value="Bact_transf"/>
</dbReference>
<evidence type="ECO:0000313" key="11">
    <source>
        <dbReference type="Proteomes" id="UP000664617"/>
    </source>
</evidence>
<reference evidence="11" key="1">
    <citation type="submission" date="2023-07" db="EMBL/GenBank/DDBJ databases">
        <title>Myceligenerans salitolerans sp. nov., a halotolerant actinomycete isolated from a salt lake in Xinjiang, China.</title>
        <authorList>
            <person name="Guan T."/>
        </authorList>
    </citation>
    <scope>NUCLEOTIDE SEQUENCE [LARGE SCALE GENOMIC DNA]</scope>
    <source>
        <strain evidence="11">XHU 5031</strain>
    </source>
</reference>
<evidence type="ECO:0000256" key="7">
    <source>
        <dbReference type="SAM" id="MobiDB-lite"/>
    </source>
</evidence>
<name>A0ABS3ID13_9MICO</name>
<evidence type="ECO:0000256" key="4">
    <source>
        <dbReference type="ARBA" id="ARBA00022692"/>
    </source>
</evidence>
<evidence type="ECO:0000259" key="9">
    <source>
        <dbReference type="Pfam" id="PF02397"/>
    </source>
</evidence>
<evidence type="ECO:0000313" key="10">
    <source>
        <dbReference type="EMBL" id="MBO0610930.1"/>
    </source>
</evidence>
<feature type="transmembrane region" description="Helical" evidence="8">
    <location>
        <begin position="331"/>
        <end position="354"/>
    </location>
</feature>
<accession>A0ABS3ID13</accession>
<protein>
    <submittedName>
        <fullName evidence="10">Sugar transferase</fullName>
    </submittedName>
</protein>
<feature type="transmembrane region" description="Helical" evidence="8">
    <location>
        <begin position="60"/>
        <end position="78"/>
    </location>
</feature>
<evidence type="ECO:0000256" key="6">
    <source>
        <dbReference type="ARBA" id="ARBA00023136"/>
    </source>
</evidence>
<dbReference type="Pfam" id="PF13727">
    <property type="entry name" value="CoA_binding_3"/>
    <property type="match status" value="1"/>
</dbReference>
<proteinExistence type="inferred from homology"/>
<comment type="subcellular location">
    <subcellularLocation>
        <location evidence="1">Membrane</location>
        <topology evidence="1">Multi-pass membrane protein</topology>
    </subcellularLocation>
</comment>
<feature type="domain" description="Bacterial sugar transferase" evidence="9">
    <location>
        <begin position="326"/>
        <end position="511"/>
    </location>
</feature>
<dbReference type="InterPro" id="IPR017475">
    <property type="entry name" value="EPS_sugar_tfrase"/>
</dbReference>
<dbReference type="PANTHER" id="PTHR30576:SF10">
    <property type="entry name" value="SLL5057 PROTEIN"/>
    <property type="match status" value="1"/>
</dbReference>
<keyword evidence="6 8" id="KW-0472">Membrane</keyword>
<feature type="transmembrane region" description="Helical" evidence="8">
    <location>
        <begin position="158"/>
        <end position="177"/>
    </location>
</feature>
<evidence type="ECO:0000256" key="2">
    <source>
        <dbReference type="ARBA" id="ARBA00006464"/>
    </source>
</evidence>
<keyword evidence="11" id="KW-1185">Reference proteome</keyword>
<evidence type="ECO:0000256" key="3">
    <source>
        <dbReference type="ARBA" id="ARBA00022679"/>
    </source>
</evidence>
<dbReference type="RefSeq" id="WP_207276900.1">
    <property type="nucleotide sequence ID" value="NZ_JAFMPK010000048.1"/>
</dbReference>
<dbReference type="PANTHER" id="PTHR30576">
    <property type="entry name" value="COLANIC BIOSYNTHESIS UDP-GLUCOSE LIPID CARRIER TRANSFERASE"/>
    <property type="match status" value="1"/>
</dbReference>
<gene>
    <name evidence="10" type="ORF">J0911_18045</name>
</gene>